<dbReference type="AlphaFoldDB" id="M1AIZ5"/>
<protein>
    <submittedName>
        <fullName evidence="1">Uncharacterized protein</fullName>
    </submittedName>
</protein>
<sequence length="59" mass="6589">MGDGCLGLILLSLTRNVSRSHNLEDEHATAPAAATVLWKETLRKETKRSRVLLLRFSVL</sequence>
<organism evidence="1 2">
    <name type="scientific">Solanum tuberosum</name>
    <name type="common">Potato</name>
    <dbReference type="NCBI Taxonomy" id="4113"/>
    <lineage>
        <taxon>Eukaryota</taxon>
        <taxon>Viridiplantae</taxon>
        <taxon>Streptophyta</taxon>
        <taxon>Embryophyta</taxon>
        <taxon>Tracheophyta</taxon>
        <taxon>Spermatophyta</taxon>
        <taxon>Magnoliopsida</taxon>
        <taxon>eudicotyledons</taxon>
        <taxon>Gunneridae</taxon>
        <taxon>Pentapetalae</taxon>
        <taxon>asterids</taxon>
        <taxon>lamiids</taxon>
        <taxon>Solanales</taxon>
        <taxon>Solanaceae</taxon>
        <taxon>Solanoideae</taxon>
        <taxon>Solaneae</taxon>
        <taxon>Solanum</taxon>
    </lineage>
</organism>
<keyword evidence="2" id="KW-1185">Reference proteome</keyword>
<dbReference type="Proteomes" id="UP000011115">
    <property type="component" value="Unassembled WGS sequence"/>
</dbReference>
<evidence type="ECO:0000313" key="2">
    <source>
        <dbReference type="Proteomes" id="UP000011115"/>
    </source>
</evidence>
<dbReference type="InParanoid" id="M1AIZ5"/>
<dbReference type="PaxDb" id="4113-PGSC0003DMT400023781"/>
<evidence type="ECO:0000313" key="1">
    <source>
        <dbReference type="EnsemblPlants" id="PGSC0003DMT400023781"/>
    </source>
</evidence>
<dbReference type="HOGENOM" id="CLU_2965500_0_0_1"/>
<reference evidence="2" key="1">
    <citation type="journal article" date="2011" name="Nature">
        <title>Genome sequence and analysis of the tuber crop potato.</title>
        <authorList>
            <consortium name="The Potato Genome Sequencing Consortium"/>
        </authorList>
    </citation>
    <scope>NUCLEOTIDE SEQUENCE [LARGE SCALE GENOMIC DNA]</scope>
    <source>
        <strain evidence="2">cv. DM1-3 516 R44</strain>
    </source>
</reference>
<name>M1AIZ5_SOLTU</name>
<dbReference type="Gramene" id="PGSC0003DMT400023781">
    <property type="protein sequence ID" value="PGSC0003DMT400023781"/>
    <property type="gene ID" value="PGSC0003DMG400009198"/>
</dbReference>
<proteinExistence type="predicted"/>
<reference evidence="1" key="2">
    <citation type="submission" date="2015-06" db="UniProtKB">
        <authorList>
            <consortium name="EnsemblPlants"/>
        </authorList>
    </citation>
    <scope>IDENTIFICATION</scope>
    <source>
        <strain evidence="1">DM1-3 516 R44</strain>
    </source>
</reference>
<accession>M1AIZ5</accession>
<dbReference type="EnsemblPlants" id="PGSC0003DMT400023781">
    <property type="protein sequence ID" value="PGSC0003DMT400023781"/>
    <property type="gene ID" value="PGSC0003DMG400009198"/>
</dbReference>